<sequence>MASTNMVENLSTMVLKVGGHPLPCPLTTICPPSCEKMVDKMVDALSHCFFVAISPLSTVYFLFHKREKKREKRGLKKEYARTVDGGHAR</sequence>
<keyword evidence="1" id="KW-0812">Transmembrane</keyword>
<accession>A0A1U6I7B3</accession>
<organism evidence="2 3">
    <name type="scientific">Novosphingobium mathurense</name>
    <dbReference type="NCBI Taxonomy" id="428990"/>
    <lineage>
        <taxon>Bacteria</taxon>
        <taxon>Pseudomonadati</taxon>
        <taxon>Pseudomonadota</taxon>
        <taxon>Alphaproteobacteria</taxon>
        <taxon>Sphingomonadales</taxon>
        <taxon>Sphingomonadaceae</taxon>
        <taxon>Novosphingobium</taxon>
    </lineage>
</organism>
<reference evidence="3" key="1">
    <citation type="submission" date="2017-02" db="EMBL/GenBank/DDBJ databases">
        <authorList>
            <person name="Varghese N."/>
            <person name="Submissions S."/>
        </authorList>
    </citation>
    <scope>NUCLEOTIDE SEQUENCE [LARGE SCALE GENOMIC DNA]</scope>
    <source>
        <strain evidence="3">SM117</strain>
    </source>
</reference>
<dbReference type="Proteomes" id="UP000190989">
    <property type="component" value="Unassembled WGS sequence"/>
</dbReference>
<name>A0A1U6I7B3_9SPHN</name>
<protein>
    <submittedName>
        <fullName evidence="2">Uncharacterized protein</fullName>
    </submittedName>
</protein>
<dbReference type="STRING" id="428990.SAMN06295987_104300"/>
<gene>
    <name evidence="2" type="ORF">SAMN06295987_104300</name>
</gene>
<evidence type="ECO:0000313" key="3">
    <source>
        <dbReference type="Proteomes" id="UP000190989"/>
    </source>
</evidence>
<evidence type="ECO:0000256" key="1">
    <source>
        <dbReference type="SAM" id="Phobius"/>
    </source>
</evidence>
<proteinExistence type="predicted"/>
<dbReference type="EMBL" id="FVZE01000004">
    <property type="protein sequence ID" value="SLK03892.1"/>
    <property type="molecule type" value="Genomic_DNA"/>
</dbReference>
<keyword evidence="1" id="KW-0472">Membrane</keyword>
<dbReference type="AlphaFoldDB" id="A0A1U6I7B3"/>
<evidence type="ECO:0000313" key="2">
    <source>
        <dbReference type="EMBL" id="SLK03892.1"/>
    </source>
</evidence>
<keyword evidence="3" id="KW-1185">Reference proteome</keyword>
<feature type="transmembrane region" description="Helical" evidence="1">
    <location>
        <begin position="44"/>
        <end position="63"/>
    </location>
</feature>
<keyword evidence="1" id="KW-1133">Transmembrane helix</keyword>